<dbReference type="EMBL" id="GL636500">
    <property type="protein sequence ID" value="EFW15539.1"/>
    <property type="molecule type" value="Genomic_DNA"/>
</dbReference>
<dbReference type="AlphaFoldDB" id="E9DD14"/>
<evidence type="ECO:0000256" key="2">
    <source>
        <dbReference type="SAM" id="Phobius"/>
    </source>
</evidence>
<keyword evidence="2" id="KW-0812">Transmembrane</keyword>
<evidence type="ECO:0000313" key="3">
    <source>
        <dbReference type="EMBL" id="EFW15539.1"/>
    </source>
</evidence>
<reference evidence="4" key="1">
    <citation type="journal article" date="2010" name="Genome Res.">
        <title>Population genomic sequencing of Coccidioides fungi reveals recent hybridization and transposon control.</title>
        <authorList>
            <person name="Neafsey D.E."/>
            <person name="Barker B.M."/>
            <person name="Sharpton T.J."/>
            <person name="Stajich J.E."/>
            <person name="Park D.J."/>
            <person name="Whiston E."/>
            <person name="Hung C.-Y."/>
            <person name="McMahan C."/>
            <person name="White J."/>
            <person name="Sykes S."/>
            <person name="Heiman D."/>
            <person name="Young S."/>
            <person name="Zeng Q."/>
            <person name="Abouelleil A."/>
            <person name="Aftuck L."/>
            <person name="Bessette D."/>
            <person name="Brown A."/>
            <person name="FitzGerald M."/>
            <person name="Lui A."/>
            <person name="Macdonald J.P."/>
            <person name="Priest M."/>
            <person name="Orbach M.J."/>
            <person name="Galgiani J.N."/>
            <person name="Kirkland T.N."/>
            <person name="Cole G.T."/>
            <person name="Birren B.W."/>
            <person name="Henn M.R."/>
            <person name="Taylor J.W."/>
            <person name="Rounsley S.D."/>
        </authorList>
    </citation>
    <scope>NUCLEOTIDE SEQUENCE [LARGE SCALE GENOMIC DNA]</scope>
    <source>
        <strain evidence="4">RMSCC 757 / Silveira</strain>
    </source>
</reference>
<keyword evidence="2" id="KW-1133">Transmembrane helix</keyword>
<dbReference type="Proteomes" id="UP000002497">
    <property type="component" value="Unassembled WGS sequence"/>
</dbReference>
<feature type="compositionally biased region" description="Low complexity" evidence="1">
    <location>
        <begin position="60"/>
        <end position="69"/>
    </location>
</feature>
<gene>
    <name evidence="3" type="ORF">CPSG_07976</name>
</gene>
<evidence type="ECO:0008006" key="5">
    <source>
        <dbReference type="Google" id="ProtNLM"/>
    </source>
</evidence>
<protein>
    <recommendedName>
        <fullName evidence="5">Transmembrane protein</fullName>
    </recommendedName>
</protein>
<proteinExistence type="predicted"/>
<reference evidence="4" key="2">
    <citation type="submission" date="2010-03" db="EMBL/GenBank/DDBJ databases">
        <title>The genome sequence of Coccidioides posadasii strain Silveira.</title>
        <authorList>
            <consortium name="The Broad Institute Genome Sequencing Center for Infectious Disease"/>
            <person name="Neafsey D."/>
            <person name="Orbach M."/>
            <person name="Henn M.R."/>
            <person name="Cole G.T."/>
            <person name="Galgiani J."/>
            <person name="Gardner M.J."/>
            <person name="Kirkland T.N."/>
            <person name="Taylor J.W."/>
            <person name="Young S.K."/>
            <person name="Zeng Q."/>
            <person name="Koehrsen M."/>
            <person name="Alvarado L."/>
            <person name="Berlin A."/>
            <person name="Borenstein D."/>
            <person name="Chapman S.B."/>
            <person name="Chen Z."/>
            <person name="Engels R."/>
            <person name="Freedman E."/>
            <person name="Gellesch M."/>
            <person name="Goldberg J."/>
            <person name="Griggs A."/>
            <person name="Gujja S."/>
            <person name="Heilman E."/>
            <person name="Heiman D."/>
            <person name="Howarth C."/>
            <person name="Jen D."/>
            <person name="Larson L."/>
            <person name="Mehta T."/>
            <person name="Neiman D."/>
            <person name="Park D."/>
            <person name="Pearson M."/>
            <person name="Richards J."/>
            <person name="Roberts A."/>
            <person name="Saif S."/>
            <person name="Shea T."/>
            <person name="Shenoy N."/>
            <person name="Sisk P."/>
            <person name="Stolte C."/>
            <person name="Sykes S."/>
            <person name="Walk T."/>
            <person name="White J."/>
            <person name="Yandava C."/>
            <person name="Haas B."/>
            <person name="Nusbaum C."/>
            <person name="Birren B."/>
        </authorList>
    </citation>
    <scope>NUCLEOTIDE SEQUENCE [LARGE SCALE GENOMIC DNA]</scope>
    <source>
        <strain evidence="4">RMSCC 757 / Silveira</strain>
    </source>
</reference>
<feature type="region of interest" description="Disordered" evidence="1">
    <location>
        <begin position="60"/>
        <end position="94"/>
    </location>
</feature>
<feature type="compositionally biased region" description="Basic and acidic residues" evidence="1">
    <location>
        <begin position="73"/>
        <end position="87"/>
    </location>
</feature>
<evidence type="ECO:0000313" key="4">
    <source>
        <dbReference type="Proteomes" id="UP000002497"/>
    </source>
</evidence>
<keyword evidence="2" id="KW-0472">Membrane</keyword>
<feature type="transmembrane region" description="Helical" evidence="2">
    <location>
        <begin position="38"/>
        <end position="57"/>
    </location>
</feature>
<accession>E9DD14</accession>
<keyword evidence="4" id="KW-1185">Reference proteome</keyword>
<dbReference type="HOGENOM" id="CLU_2385982_0_0_1"/>
<sequence>MKRHRSRKKRGPVRPLTWSPGLVYQHCAISAFQRRPALLFFFSFFSFFFLAFCGWLSSSSGGADYRSSGFETACRERKGRSRVEKPKPSLLESN</sequence>
<name>E9DD14_COCPS</name>
<evidence type="ECO:0000256" key="1">
    <source>
        <dbReference type="SAM" id="MobiDB-lite"/>
    </source>
</evidence>
<dbReference type="VEuPathDB" id="FungiDB:CPSG_07976"/>
<organism evidence="4">
    <name type="scientific">Coccidioides posadasii (strain RMSCC 757 / Silveira)</name>
    <name type="common">Valley fever fungus</name>
    <dbReference type="NCBI Taxonomy" id="443226"/>
    <lineage>
        <taxon>Eukaryota</taxon>
        <taxon>Fungi</taxon>
        <taxon>Dikarya</taxon>
        <taxon>Ascomycota</taxon>
        <taxon>Pezizomycotina</taxon>
        <taxon>Eurotiomycetes</taxon>
        <taxon>Eurotiomycetidae</taxon>
        <taxon>Onygenales</taxon>
        <taxon>Onygenaceae</taxon>
        <taxon>Coccidioides</taxon>
    </lineage>
</organism>